<gene>
    <name evidence="5" type="ORF">KL86PLE_40327</name>
</gene>
<comment type="similarity">
    <text evidence="1 3">Belongs to the DapA family.</text>
</comment>
<accession>A0A212LG31</accession>
<dbReference type="SMART" id="SM01130">
    <property type="entry name" value="DHDPS"/>
    <property type="match status" value="1"/>
</dbReference>
<dbReference type="PANTHER" id="PTHR12128:SF66">
    <property type="entry name" value="4-HYDROXY-2-OXOGLUTARATE ALDOLASE, MITOCHONDRIAL"/>
    <property type="match status" value="1"/>
</dbReference>
<dbReference type="Gene3D" id="3.20.20.70">
    <property type="entry name" value="Aldolase class I"/>
    <property type="match status" value="1"/>
</dbReference>
<keyword evidence="2 3" id="KW-0456">Lyase</keyword>
<evidence type="ECO:0000256" key="2">
    <source>
        <dbReference type="ARBA" id="ARBA00023239"/>
    </source>
</evidence>
<feature type="active site" description="Proton donor/acceptor" evidence="4">
    <location>
        <position position="143"/>
    </location>
</feature>
<dbReference type="PIRSF" id="PIRSF001365">
    <property type="entry name" value="DHDPS"/>
    <property type="match status" value="1"/>
</dbReference>
<protein>
    <submittedName>
        <fullName evidence="5">Dihydrodipicolinate synthase-family protein</fullName>
    </submittedName>
</protein>
<organism evidence="5">
    <name type="scientific">uncultured Pleomorphomonas sp</name>
    <dbReference type="NCBI Taxonomy" id="442121"/>
    <lineage>
        <taxon>Bacteria</taxon>
        <taxon>Pseudomonadati</taxon>
        <taxon>Pseudomonadota</taxon>
        <taxon>Alphaproteobacteria</taxon>
        <taxon>Hyphomicrobiales</taxon>
        <taxon>Pleomorphomonadaceae</taxon>
        <taxon>Pleomorphomonas</taxon>
        <taxon>environmental samples</taxon>
    </lineage>
</organism>
<feature type="active site" description="Schiff-base intermediate with substrate" evidence="4">
    <location>
        <position position="171"/>
    </location>
</feature>
<evidence type="ECO:0000256" key="1">
    <source>
        <dbReference type="ARBA" id="ARBA00007592"/>
    </source>
</evidence>
<proteinExistence type="inferred from homology"/>
<evidence type="ECO:0000256" key="4">
    <source>
        <dbReference type="PIRSR" id="PIRSR001365-1"/>
    </source>
</evidence>
<dbReference type="GO" id="GO:0008840">
    <property type="term" value="F:4-hydroxy-tetrahydrodipicolinate synthase activity"/>
    <property type="evidence" value="ECO:0007669"/>
    <property type="project" value="TreeGrafter"/>
</dbReference>
<dbReference type="RefSeq" id="WP_288196683.1">
    <property type="nucleotide sequence ID" value="NZ_LT608334.1"/>
</dbReference>
<dbReference type="InterPro" id="IPR002220">
    <property type="entry name" value="DapA-like"/>
</dbReference>
<dbReference type="CDD" id="cd00408">
    <property type="entry name" value="DHDPS-like"/>
    <property type="match status" value="1"/>
</dbReference>
<dbReference type="AlphaFoldDB" id="A0A212LG31"/>
<dbReference type="SUPFAM" id="SSF51569">
    <property type="entry name" value="Aldolase"/>
    <property type="match status" value="1"/>
</dbReference>
<evidence type="ECO:0000313" key="5">
    <source>
        <dbReference type="EMBL" id="SCM76522.1"/>
    </source>
</evidence>
<dbReference type="PANTHER" id="PTHR12128">
    <property type="entry name" value="DIHYDRODIPICOLINATE SYNTHASE"/>
    <property type="match status" value="1"/>
</dbReference>
<reference evidence="5" key="1">
    <citation type="submission" date="2016-08" db="EMBL/GenBank/DDBJ databases">
        <authorList>
            <person name="Seilhamer J.J."/>
        </authorList>
    </citation>
    <scope>NUCLEOTIDE SEQUENCE</scope>
    <source>
        <strain evidence="5">86</strain>
    </source>
</reference>
<dbReference type="Pfam" id="PF00701">
    <property type="entry name" value="DHDPS"/>
    <property type="match status" value="1"/>
</dbReference>
<dbReference type="InterPro" id="IPR013785">
    <property type="entry name" value="Aldolase_TIM"/>
</dbReference>
<evidence type="ECO:0000256" key="3">
    <source>
        <dbReference type="PIRNR" id="PIRNR001365"/>
    </source>
</evidence>
<dbReference type="EMBL" id="FMJD01000008">
    <property type="protein sequence ID" value="SCM76522.1"/>
    <property type="molecule type" value="Genomic_DNA"/>
</dbReference>
<sequence length="314" mass="34241">MTNRNKYSGVWPVMLTPFTDDGEIDWASLERLIDWYIAAGVSGLFANCQSSEMFFLSQKESVALTRFVLEKTAGRVPVVASGHTANAESQQIEQLHEIADTGVDSVILISNRLAPQSASDAVVLEKIAALTEKVPGDFGLGIYECPYPYKRLLSDEVVKWCAESGRYTFIKDTCCDIDIIRRRLALAEGSGLNIANANTQTLLASLRAGASGYSGVMANFHPELYVWLCANHAAEPEKADVLARYLTTASLIENVDYPISAKDFQRRLGNFASAAARVREAGPFLRSQLHDVVDQMIALGEDVARGVGVKETAA</sequence>
<name>A0A212LG31_9HYPH</name>